<organism evidence="4 5">
    <name type="scientific">Byssothecium circinans</name>
    <dbReference type="NCBI Taxonomy" id="147558"/>
    <lineage>
        <taxon>Eukaryota</taxon>
        <taxon>Fungi</taxon>
        <taxon>Dikarya</taxon>
        <taxon>Ascomycota</taxon>
        <taxon>Pezizomycotina</taxon>
        <taxon>Dothideomycetes</taxon>
        <taxon>Pleosporomycetidae</taxon>
        <taxon>Pleosporales</taxon>
        <taxon>Massarineae</taxon>
        <taxon>Massarinaceae</taxon>
        <taxon>Byssothecium</taxon>
    </lineage>
</organism>
<feature type="compositionally biased region" description="Polar residues" evidence="2">
    <location>
        <begin position="741"/>
        <end position="757"/>
    </location>
</feature>
<dbReference type="SMART" id="SM00313">
    <property type="entry name" value="PXA"/>
    <property type="match status" value="1"/>
</dbReference>
<dbReference type="PROSITE" id="PS51207">
    <property type="entry name" value="PXA"/>
    <property type="match status" value="1"/>
</dbReference>
<dbReference type="Proteomes" id="UP000800035">
    <property type="component" value="Unassembled WGS sequence"/>
</dbReference>
<dbReference type="PANTHER" id="PTHR22775">
    <property type="entry name" value="SORTING NEXIN"/>
    <property type="match status" value="1"/>
</dbReference>
<dbReference type="SUPFAM" id="SSF64268">
    <property type="entry name" value="PX domain"/>
    <property type="match status" value="1"/>
</dbReference>
<dbReference type="InterPro" id="IPR013937">
    <property type="entry name" value="Sorting_nexin_C"/>
</dbReference>
<feature type="compositionally biased region" description="Polar residues" evidence="2">
    <location>
        <begin position="340"/>
        <end position="354"/>
    </location>
</feature>
<dbReference type="FunFam" id="3.30.1520.10:FF:000065">
    <property type="entry name" value="PX domain protein (AFU_orthologue AFUA_2G07450)"/>
    <property type="match status" value="1"/>
</dbReference>
<evidence type="ECO:0000313" key="4">
    <source>
        <dbReference type="EMBL" id="KAF1963764.1"/>
    </source>
</evidence>
<feature type="compositionally biased region" description="Low complexity" evidence="2">
    <location>
        <begin position="861"/>
        <end position="892"/>
    </location>
</feature>
<comment type="similarity">
    <text evidence="1">Belongs to the sorting nexin family.</text>
</comment>
<gene>
    <name evidence="4" type="ORF">CC80DRAFT_396954</name>
</gene>
<name>A0A6A5UGJ8_9PLEO</name>
<feature type="compositionally biased region" description="Low complexity" evidence="2">
    <location>
        <begin position="696"/>
        <end position="706"/>
    </location>
</feature>
<feature type="compositionally biased region" description="Basic and acidic residues" evidence="2">
    <location>
        <begin position="760"/>
        <end position="776"/>
    </location>
</feature>
<dbReference type="AlphaFoldDB" id="A0A6A5UGJ8"/>
<evidence type="ECO:0000313" key="5">
    <source>
        <dbReference type="Proteomes" id="UP000800035"/>
    </source>
</evidence>
<dbReference type="Pfam" id="PF02194">
    <property type="entry name" value="PXA"/>
    <property type="match status" value="1"/>
</dbReference>
<accession>A0A6A5UGJ8</accession>
<dbReference type="InterPro" id="IPR036871">
    <property type="entry name" value="PX_dom_sf"/>
</dbReference>
<keyword evidence="5" id="KW-1185">Reference proteome</keyword>
<dbReference type="InterPro" id="IPR003114">
    <property type="entry name" value="Phox_assoc"/>
</dbReference>
<dbReference type="CDD" id="cd06093">
    <property type="entry name" value="PX_domain"/>
    <property type="match status" value="1"/>
</dbReference>
<feature type="region of interest" description="Disordered" evidence="2">
    <location>
        <begin position="339"/>
        <end position="371"/>
    </location>
</feature>
<feature type="compositionally biased region" description="Polar residues" evidence="2">
    <location>
        <begin position="686"/>
        <end position="695"/>
    </location>
</feature>
<reference evidence="4" key="1">
    <citation type="journal article" date="2020" name="Stud. Mycol.">
        <title>101 Dothideomycetes genomes: a test case for predicting lifestyles and emergence of pathogens.</title>
        <authorList>
            <person name="Haridas S."/>
            <person name="Albert R."/>
            <person name="Binder M."/>
            <person name="Bloem J."/>
            <person name="Labutti K."/>
            <person name="Salamov A."/>
            <person name="Andreopoulos B."/>
            <person name="Baker S."/>
            <person name="Barry K."/>
            <person name="Bills G."/>
            <person name="Bluhm B."/>
            <person name="Cannon C."/>
            <person name="Castanera R."/>
            <person name="Culley D."/>
            <person name="Daum C."/>
            <person name="Ezra D."/>
            <person name="Gonzalez J."/>
            <person name="Henrissat B."/>
            <person name="Kuo A."/>
            <person name="Liang C."/>
            <person name="Lipzen A."/>
            <person name="Lutzoni F."/>
            <person name="Magnuson J."/>
            <person name="Mondo S."/>
            <person name="Nolan M."/>
            <person name="Ohm R."/>
            <person name="Pangilinan J."/>
            <person name="Park H.-J."/>
            <person name="Ramirez L."/>
            <person name="Alfaro M."/>
            <person name="Sun H."/>
            <person name="Tritt A."/>
            <person name="Yoshinaga Y."/>
            <person name="Zwiers L.-H."/>
            <person name="Turgeon B."/>
            <person name="Goodwin S."/>
            <person name="Spatafora J."/>
            <person name="Crous P."/>
            <person name="Grigoriev I."/>
        </authorList>
    </citation>
    <scope>NUCLEOTIDE SEQUENCE</scope>
    <source>
        <strain evidence="4">CBS 675.92</strain>
    </source>
</reference>
<feature type="region of interest" description="Disordered" evidence="2">
    <location>
        <begin position="681"/>
        <end position="902"/>
    </location>
</feature>
<dbReference type="EMBL" id="ML976977">
    <property type="protein sequence ID" value="KAF1963764.1"/>
    <property type="molecule type" value="Genomic_DNA"/>
</dbReference>
<feature type="compositionally biased region" description="Low complexity" evidence="2">
    <location>
        <begin position="450"/>
        <end position="462"/>
    </location>
</feature>
<evidence type="ECO:0000256" key="2">
    <source>
        <dbReference type="SAM" id="MobiDB-lite"/>
    </source>
</evidence>
<feature type="compositionally biased region" description="Polar residues" evidence="2">
    <location>
        <begin position="830"/>
        <end position="840"/>
    </location>
</feature>
<evidence type="ECO:0000259" key="3">
    <source>
        <dbReference type="PROSITE" id="PS51207"/>
    </source>
</evidence>
<feature type="region of interest" description="Disordered" evidence="2">
    <location>
        <begin position="394"/>
        <end position="467"/>
    </location>
</feature>
<evidence type="ECO:0000256" key="1">
    <source>
        <dbReference type="ARBA" id="ARBA00010883"/>
    </source>
</evidence>
<dbReference type="OrthoDB" id="41200at2759"/>
<proteinExistence type="inferred from homology"/>
<sequence>MPTAGSHVDAQKDSPNALPLDVKALTNRALHFLATASNETLGACLVGLGAATYLILGRVGLLLIGVVGGVVLHATWEGHAHVAEGEDKQPGAESRRRELGVDVAHRVLDWRDRAGRGREKSDADESDLDVKLYSGKELDYSDFRPETAAALTELTDAVIRDYVKWWYSPILPTEELFPRASRQTLTAFLIAISTHLSRKRPSDIFLDFTTRSSSFMIIILQELSNAILASPGESAAEAIDVYLKMKRDSTLANILDMDYQSTQFAVAADDILQNYLESKTYNCMPARVFLHQILAKTILEMIIVSCSKPEWINGWIVYLLEEGEPELINAIDAGVEGSSMVASTSQAENTSPSDESAEVRKHKRAVSKAQQAMDDAMLEAQRLSQMIAEDDAKRLKSQLNPSTSSLTDDQSESTTHGIITPTSSQSETLVDNDSMSAFGISNIPTNTKNSSEVSTPSPTTVPESPPKQEIKRSFTSFDQILPPANAPTALMDDPPPAPPPLTLHNCRLTIFDDSQPVEKSNIRSKPTVEYLIQIEPSLDYYKGWMSAKKYTDFETLHEVLRRIAPITGTTGFTDSHKDLPTWKNKTKITLREDLERYLNDAVRYKPLAESEGMKRFLDKDIGSGKSPSGSGIWPGQAFETMGKGMINALTQAPKEVAGGGKALFGGVTGVLGSVATPFGAKKNRESVSNGSPAAVSQTSTSSTTNTPIQNRHGRAESTVSELPTHIRTESTLSLVPRRTSSESLRNPNSPIVDQQPQREAPMERRPSYNPDGDGKRSGRSSIYGASRSNSRAPSVRESMDLSPTMGGDQILNLPPIPSEISDDYTASPARASTASLSLTNDAIPPLPRRPSAVSLTSSKGPSIQPLTTTATTPTPIPQQQKPTTSTTSTSTPPKQPPKPRTYAPLTEQETTVLIELFFAVINELYTLSSAWSLRRTLLNAAKTFLLRPGNPQLTSIQQLMQTTVLDANTSDEGVAYHIRKICANGLPTEDELKTWPKEMSEEEKERLRVKARRLLVERGMPQALTSVMGNAASGEALGRVFDALQVETVARGVMFGLVLQGLRGVTQ</sequence>
<dbReference type="Pfam" id="PF08628">
    <property type="entry name" value="Nexin_C"/>
    <property type="match status" value="1"/>
</dbReference>
<dbReference type="Gene3D" id="3.30.1520.10">
    <property type="entry name" value="Phox-like domain"/>
    <property type="match status" value="1"/>
</dbReference>
<dbReference type="PANTHER" id="PTHR22775:SF47">
    <property type="entry name" value="MEIOTICALLY UP-REGULATED GENE 122 PROTEIN"/>
    <property type="match status" value="1"/>
</dbReference>
<protein>
    <recommendedName>
        <fullName evidence="3">PXA domain-containing protein</fullName>
    </recommendedName>
</protein>
<feature type="compositionally biased region" description="Polar residues" evidence="2">
    <location>
        <begin position="397"/>
        <end position="435"/>
    </location>
</feature>
<dbReference type="GO" id="GO:0035091">
    <property type="term" value="F:phosphatidylinositol binding"/>
    <property type="evidence" value="ECO:0007669"/>
    <property type="project" value="InterPro"/>
</dbReference>
<feature type="domain" description="PXA" evidence="3">
    <location>
        <begin position="144"/>
        <end position="324"/>
    </location>
</feature>